<dbReference type="InterPro" id="IPR012564">
    <property type="entry name" value="Herpes_UL74"/>
</dbReference>
<accession>G8XSX8</accession>
<proteinExistence type="predicted"/>
<evidence type="ECO:0000313" key="2">
    <source>
        <dbReference type="Proteomes" id="UP000097892"/>
    </source>
</evidence>
<name>G8XSX8_9BETA</name>
<dbReference type="GeneID" id="11464294"/>
<evidence type="ECO:0000313" key="1">
    <source>
        <dbReference type="EMBL" id="AEV80924.1"/>
    </source>
</evidence>
<reference evidence="1" key="1">
    <citation type="submission" date="2011-12" db="EMBL/GenBank/DDBJ databases">
        <title>Comparative genomics of primate cytomegaloviruses.</title>
        <authorList>
            <person name="Davison A.J."/>
            <person name="Holton M."/>
            <person name="Dolan A."/>
            <person name="Dargan D.J."/>
            <person name="Gatherer D."/>
            <person name="Hayward G.S."/>
        </authorList>
    </citation>
    <scope>NUCLEOTIDE SEQUENCE [LARGE SCALE GENOMIC DNA]</scope>
    <source>
        <strain evidence="1">SqSHV</strain>
    </source>
</reference>
<dbReference type="OrthoDB" id="7747at10239"/>
<keyword evidence="1" id="KW-0946">Virion</keyword>
<dbReference type="KEGG" id="vg:11464294"/>
<sequence length="340" mass="39782">MEKQIIITVIIIVSATLASQIYIQTPPLKLPPESIQAGPFHLNNTSYFWMKLIQQNRKNLPKNFSIYKNKYLFIKYNPQPSNKTMLEPLTTEPCGYIPSSGCFHEILNVSVKNYTGEKYCNLTTYNPMLYNIPRWNSKIRLPGNITYHTDSQSLYFFGLTTLITKVTLKTNCSNSFNLLNAMSTTFFRLRTNDFNRTRSLFRRLKRKQTSGSTNIHNSSNYNDTFTNPVSSNNLKKYATWMYLDLNRRLPMWCNSKRNYSAQIVTNSTVYTPYGNLDLSELYTPSYNTTNITTFKKQYSSELIQEYLDALFFIKQIDHNITVHSRFENSMFFSNLSWWTP</sequence>
<organism evidence="1 2">
    <name type="scientific">Saimiriine betaherpesvirus 4</name>
    <dbReference type="NCBI Taxonomy" id="1535247"/>
    <lineage>
        <taxon>Viruses</taxon>
        <taxon>Duplodnaviria</taxon>
        <taxon>Heunggongvirae</taxon>
        <taxon>Peploviricota</taxon>
        <taxon>Herviviricetes</taxon>
        <taxon>Herpesvirales</taxon>
        <taxon>Orthoherpesviridae</taxon>
        <taxon>Betaherpesvirinae</taxon>
        <taxon>Cytomegalovirus</taxon>
        <taxon>Cytomegalovirus saimiriinebeta4</taxon>
    </lineage>
</organism>
<dbReference type="Pfam" id="PF07982">
    <property type="entry name" value="Herpes_UL74"/>
    <property type="match status" value="1"/>
</dbReference>
<dbReference type="Proteomes" id="UP000097892">
    <property type="component" value="Segment"/>
</dbReference>
<dbReference type="RefSeq" id="YP_004940236.1">
    <property type="nucleotide sequence ID" value="NC_016448.1"/>
</dbReference>
<dbReference type="EMBL" id="FJ483967">
    <property type="protein sequence ID" value="AEV80924.1"/>
    <property type="molecule type" value="Genomic_DNA"/>
</dbReference>
<keyword evidence="2" id="KW-1185">Reference proteome</keyword>
<protein>
    <submittedName>
        <fullName evidence="1">Envelope glycoprotein O</fullName>
    </submittedName>
</protein>
<dbReference type="GO" id="GO:0019031">
    <property type="term" value="C:viral envelope"/>
    <property type="evidence" value="ECO:0007669"/>
    <property type="project" value="UniProtKB-KW"/>
</dbReference>
<keyword evidence="1" id="KW-0261">Viral envelope protein</keyword>
<gene>
    <name evidence="1" type="primary">UL74</name>
</gene>